<name>A0A0A9BJ54_ARUDO</name>
<evidence type="ECO:0000256" key="2">
    <source>
        <dbReference type="SAM" id="Coils"/>
    </source>
</evidence>
<proteinExistence type="predicted"/>
<dbReference type="InterPro" id="IPR006703">
    <property type="entry name" value="G_AIG1"/>
</dbReference>
<dbReference type="Gene3D" id="3.40.50.300">
    <property type="entry name" value="P-loop containing nucleotide triphosphate hydrolases"/>
    <property type="match status" value="1"/>
</dbReference>
<evidence type="ECO:0000259" key="3">
    <source>
        <dbReference type="Pfam" id="PF04548"/>
    </source>
</evidence>
<reference evidence="4" key="2">
    <citation type="journal article" date="2015" name="Data Brief">
        <title>Shoot transcriptome of the giant reed, Arundo donax.</title>
        <authorList>
            <person name="Barrero R.A."/>
            <person name="Guerrero F.D."/>
            <person name="Moolhuijzen P."/>
            <person name="Goolsby J.A."/>
            <person name="Tidwell J."/>
            <person name="Bellgard S.E."/>
            <person name="Bellgard M.I."/>
        </authorList>
    </citation>
    <scope>NUCLEOTIDE SEQUENCE</scope>
    <source>
        <tissue evidence="4">Shoot tissue taken approximately 20 cm above the soil surface</tissue>
    </source>
</reference>
<feature type="domain" description="AIG1-type G" evidence="3">
    <location>
        <begin position="2"/>
        <end position="69"/>
    </location>
</feature>
<dbReference type="AlphaFoldDB" id="A0A0A9BJ54"/>
<dbReference type="EMBL" id="GBRH01235747">
    <property type="protein sequence ID" value="JAD62148.1"/>
    <property type="molecule type" value="Transcribed_RNA"/>
</dbReference>
<evidence type="ECO:0000256" key="1">
    <source>
        <dbReference type="ARBA" id="ARBA00022741"/>
    </source>
</evidence>
<feature type="coiled-coil region" evidence="2">
    <location>
        <begin position="103"/>
        <end position="169"/>
    </location>
</feature>
<reference evidence="4" key="1">
    <citation type="submission" date="2014-09" db="EMBL/GenBank/DDBJ databases">
        <authorList>
            <person name="Magalhaes I.L.F."/>
            <person name="Oliveira U."/>
            <person name="Santos F.R."/>
            <person name="Vidigal T.H.D.A."/>
            <person name="Brescovit A.D."/>
            <person name="Santos A.J."/>
        </authorList>
    </citation>
    <scope>NUCLEOTIDE SEQUENCE</scope>
    <source>
        <tissue evidence="4">Shoot tissue taken approximately 20 cm above the soil surface</tissue>
    </source>
</reference>
<evidence type="ECO:0000313" key="4">
    <source>
        <dbReference type="EMBL" id="JAD62148.1"/>
    </source>
</evidence>
<dbReference type="GO" id="GO:0005525">
    <property type="term" value="F:GTP binding"/>
    <property type="evidence" value="ECO:0007669"/>
    <property type="project" value="InterPro"/>
</dbReference>
<keyword evidence="1" id="KW-0547">Nucleotide-binding</keyword>
<keyword evidence="2" id="KW-0175">Coiled coil</keyword>
<dbReference type="InterPro" id="IPR027417">
    <property type="entry name" value="P-loop_NTPase"/>
</dbReference>
<sequence length="174" mass="20322">MLADKDAKYLQYVVKLCSDRIILSDNKTSNAQHQQLKKLLDAVDSVISSNKGIPFSNQMFAQIKEVHDRQNEIGAEGYSAEEIPKSKKDIYDGYLILITKMVEEKLNSTIEKLQKQLMEEQKARQKLENEVAEAKLRSEEEIRKLMERLEKAQQDSDKAQQRYEKFKWMECAMM</sequence>
<organism evidence="4">
    <name type="scientific">Arundo donax</name>
    <name type="common">Giant reed</name>
    <name type="synonym">Donax arundinaceus</name>
    <dbReference type="NCBI Taxonomy" id="35708"/>
    <lineage>
        <taxon>Eukaryota</taxon>
        <taxon>Viridiplantae</taxon>
        <taxon>Streptophyta</taxon>
        <taxon>Embryophyta</taxon>
        <taxon>Tracheophyta</taxon>
        <taxon>Spermatophyta</taxon>
        <taxon>Magnoliopsida</taxon>
        <taxon>Liliopsida</taxon>
        <taxon>Poales</taxon>
        <taxon>Poaceae</taxon>
        <taxon>PACMAD clade</taxon>
        <taxon>Arundinoideae</taxon>
        <taxon>Arundineae</taxon>
        <taxon>Arundo</taxon>
    </lineage>
</organism>
<protein>
    <recommendedName>
        <fullName evidence="3">AIG1-type G domain-containing protein</fullName>
    </recommendedName>
</protein>
<dbReference type="Pfam" id="PF04548">
    <property type="entry name" value="AIG1"/>
    <property type="match status" value="1"/>
</dbReference>
<accession>A0A0A9BJ54</accession>